<dbReference type="GO" id="GO:0005524">
    <property type="term" value="F:ATP binding"/>
    <property type="evidence" value="ECO:0007669"/>
    <property type="project" value="UniProtKB-KW"/>
</dbReference>
<evidence type="ECO:0000256" key="7">
    <source>
        <dbReference type="ARBA" id="ARBA00022695"/>
    </source>
</evidence>
<protein>
    <recommendedName>
        <fullName evidence="10">L-threonylcarbamoyladenylate synthase</fullName>
        <ecNumber evidence="3">2.7.7.87</ecNumber>
    </recommendedName>
    <alternativeName>
        <fullName evidence="10">L-threonylcarbamoyladenylate synthase</fullName>
    </alternativeName>
</protein>
<evidence type="ECO:0000256" key="5">
    <source>
        <dbReference type="ARBA" id="ARBA00022679"/>
    </source>
</evidence>
<accession>A0A1M6G0I9</accession>
<evidence type="ECO:0000256" key="1">
    <source>
        <dbReference type="ARBA" id="ARBA00004496"/>
    </source>
</evidence>
<reference evidence="13 14" key="1">
    <citation type="submission" date="2016-11" db="EMBL/GenBank/DDBJ databases">
        <authorList>
            <person name="Jaros S."/>
            <person name="Januszkiewicz K."/>
            <person name="Wedrychowicz H."/>
        </authorList>
    </citation>
    <scope>NUCLEOTIDE SEQUENCE [LARGE SCALE GENOMIC DNA]</scope>
    <source>
        <strain evidence="13 14">DSM 3074</strain>
    </source>
</reference>
<proteinExistence type="inferred from homology"/>
<keyword evidence="7" id="KW-0548">Nucleotidyltransferase</keyword>
<dbReference type="PANTHER" id="PTHR17490">
    <property type="entry name" value="SUA5"/>
    <property type="match status" value="1"/>
</dbReference>
<dbReference type="InterPro" id="IPR006070">
    <property type="entry name" value="Sua5-like_dom"/>
</dbReference>
<evidence type="ECO:0000313" key="13">
    <source>
        <dbReference type="EMBL" id="SHJ03515.1"/>
    </source>
</evidence>
<dbReference type="GO" id="GO:0000049">
    <property type="term" value="F:tRNA binding"/>
    <property type="evidence" value="ECO:0007669"/>
    <property type="project" value="TreeGrafter"/>
</dbReference>
<feature type="domain" description="YrdC-like" evidence="12">
    <location>
        <begin position="15"/>
        <end position="201"/>
    </location>
</feature>
<dbReference type="GO" id="GO:0005737">
    <property type="term" value="C:cytoplasm"/>
    <property type="evidence" value="ECO:0007669"/>
    <property type="project" value="UniProtKB-SubCell"/>
</dbReference>
<sequence>METKIISINDVQKNMESIREAAKMLRNGQLVAIPTETVYGLAANGLDEVAVKSLYDAKERPYYKAFSLQVADVNMVKDIAARVPDMALKLFERFCPGPITIVLPRKSNIPKRVTGGKSTVGIRIPDNEIALAVLREAGVPLAVPSANISAHPSPTSAKMVYDDMKGLIPLILDGGPCNLGIESTIVDCTGDEPMIIRHGAISEKEIMECVSGEK</sequence>
<dbReference type="SUPFAM" id="SSF55821">
    <property type="entry name" value="YrdC/RibB"/>
    <property type="match status" value="1"/>
</dbReference>
<dbReference type="PROSITE" id="PS51163">
    <property type="entry name" value="YRDC"/>
    <property type="match status" value="1"/>
</dbReference>
<comment type="similarity">
    <text evidence="2">Belongs to the SUA5 family.</text>
</comment>
<evidence type="ECO:0000256" key="8">
    <source>
        <dbReference type="ARBA" id="ARBA00022741"/>
    </source>
</evidence>
<dbReference type="EC" id="2.7.7.87" evidence="3"/>
<evidence type="ECO:0000256" key="11">
    <source>
        <dbReference type="ARBA" id="ARBA00048366"/>
    </source>
</evidence>
<dbReference type="Proteomes" id="UP000191240">
    <property type="component" value="Unassembled WGS sequence"/>
</dbReference>
<evidence type="ECO:0000256" key="2">
    <source>
        <dbReference type="ARBA" id="ARBA00007663"/>
    </source>
</evidence>
<gene>
    <name evidence="13" type="ORF">SAMN02745671_02470</name>
</gene>
<keyword evidence="9" id="KW-0067">ATP-binding</keyword>
<organism evidence="13 14">
    <name type="scientific">Anaerovibrio lipolyticus DSM 3074</name>
    <dbReference type="NCBI Taxonomy" id="1120997"/>
    <lineage>
        <taxon>Bacteria</taxon>
        <taxon>Bacillati</taxon>
        <taxon>Bacillota</taxon>
        <taxon>Negativicutes</taxon>
        <taxon>Selenomonadales</taxon>
        <taxon>Selenomonadaceae</taxon>
        <taxon>Anaerovibrio</taxon>
    </lineage>
</organism>
<comment type="catalytic activity">
    <reaction evidence="11">
        <text>L-threonine + hydrogencarbonate + ATP = L-threonylcarbamoyladenylate + diphosphate + H2O</text>
        <dbReference type="Rhea" id="RHEA:36407"/>
        <dbReference type="ChEBI" id="CHEBI:15377"/>
        <dbReference type="ChEBI" id="CHEBI:17544"/>
        <dbReference type="ChEBI" id="CHEBI:30616"/>
        <dbReference type="ChEBI" id="CHEBI:33019"/>
        <dbReference type="ChEBI" id="CHEBI:57926"/>
        <dbReference type="ChEBI" id="CHEBI:73682"/>
        <dbReference type="EC" id="2.7.7.87"/>
    </reaction>
</comment>
<dbReference type="AlphaFoldDB" id="A0A1M6G0I9"/>
<dbReference type="InterPro" id="IPR017945">
    <property type="entry name" value="DHBP_synth_RibB-like_a/b_dom"/>
</dbReference>
<keyword evidence="5" id="KW-0808">Transferase</keyword>
<dbReference type="RefSeq" id="WP_052212544.1">
    <property type="nucleotide sequence ID" value="NZ_FQYW01000025.1"/>
</dbReference>
<keyword evidence="6" id="KW-0819">tRNA processing</keyword>
<evidence type="ECO:0000259" key="12">
    <source>
        <dbReference type="PROSITE" id="PS51163"/>
    </source>
</evidence>
<evidence type="ECO:0000256" key="9">
    <source>
        <dbReference type="ARBA" id="ARBA00022840"/>
    </source>
</evidence>
<keyword evidence="4" id="KW-0963">Cytoplasm</keyword>
<dbReference type="GO" id="GO:0006450">
    <property type="term" value="P:regulation of translational fidelity"/>
    <property type="evidence" value="ECO:0007669"/>
    <property type="project" value="TreeGrafter"/>
</dbReference>
<evidence type="ECO:0000256" key="10">
    <source>
        <dbReference type="ARBA" id="ARBA00029774"/>
    </source>
</evidence>
<evidence type="ECO:0000256" key="4">
    <source>
        <dbReference type="ARBA" id="ARBA00022490"/>
    </source>
</evidence>
<keyword evidence="8" id="KW-0547">Nucleotide-binding</keyword>
<dbReference type="NCBIfam" id="TIGR00057">
    <property type="entry name" value="L-threonylcarbamoyladenylate synthase"/>
    <property type="match status" value="1"/>
</dbReference>
<dbReference type="OrthoDB" id="9814580at2"/>
<dbReference type="GO" id="GO:0061710">
    <property type="term" value="F:L-threonylcarbamoyladenylate synthase"/>
    <property type="evidence" value="ECO:0007669"/>
    <property type="project" value="UniProtKB-EC"/>
</dbReference>
<dbReference type="Gene3D" id="3.90.870.10">
    <property type="entry name" value="DHBP synthase"/>
    <property type="match status" value="1"/>
</dbReference>
<dbReference type="GO" id="GO:0008033">
    <property type="term" value="P:tRNA processing"/>
    <property type="evidence" value="ECO:0007669"/>
    <property type="project" value="UniProtKB-KW"/>
</dbReference>
<comment type="subcellular location">
    <subcellularLocation>
        <location evidence="1">Cytoplasm</location>
    </subcellularLocation>
</comment>
<dbReference type="GO" id="GO:0003725">
    <property type="term" value="F:double-stranded RNA binding"/>
    <property type="evidence" value="ECO:0007669"/>
    <property type="project" value="InterPro"/>
</dbReference>
<name>A0A1M6G0I9_9FIRM</name>
<evidence type="ECO:0000256" key="6">
    <source>
        <dbReference type="ARBA" id="ARBA00022694"/>
    </source>
</evidence>
<evidence type="ECO:0000256" key="3">
    <source>
        <dbReference type="ARBA" id="ARBA00012584"/>
    </source>
</evidence>
<dbReference type="Pfam" id="PF01300">
    <property type="entry name" value="Sua5_yciO_yrdC"/>
    <property type="match status" value="1"/>
</dbReference>
<dbReference type="InterPro" id="IPR050156">
    <property type="entry name" value="TC-AMP_synthase_SUA5"/>
</dbReference>
<dbReference type="PANTHER" id="PTHR17490:SF16">
    <property type="entry name" value="THREONYLCARBAMOYL-AMP SYNTHASE"/>
    <property type="match status" value="1"/>
</dbReference>
<evidence type="ECO:0000313" key="14">
    <source>
        <dbReference type="Proteomes" id="UP000191240"/>
    </source>
</evidence>
<dbReference type="EMBL" id="FQYW01000025">
    <property type="protein sequence ID" value="SHJ03515.1"/>
    <property type="molecule type" value="Genomic_DNA"/>
</dbReference>